<keyword evidence="1" id="KW-0812">Transmembrane</keyword>
<sequence length="289" mass="32898">MADQMHYLPWTWTIISEDPTIAKCPSPKAILGTYAGINAAVSGLSLVFGHRWVVNKLTCGLMGHYGSRSWKWAWIIPLALQIGAAFAVATLIKRTTHYKADVPLYELSFLLLARPRLSYIFLANASFLSFMEYTEQAKSTQRELSDEEKARRTAWTSSANCTAIAEVLLQSFSFYVFGRIVHFASRHGYYPGGKNYHHVPGWARLMYAGALAYLILTSISFSFVLPGFIADYGNARKDKPDSEGMESWPSDYDEREVFFAYFCYAFLFILSWWTIWLFWTGFVHTAGDQ</sequence>
<evidence type="ECO:0000313" key="3">
    <source>
        <dbReference type="Proteomes" id="UP000750711"/>
    </source>
</evidence>
<proteinExistence type="predicted"/>
<comment type="caution">
    <text evidence="2">The sequence shown here is derived from an EMBL/GenBank/DDBJ whole genome shotgun (WGS) entry which is preliminary data.</text>
</comment>
<accession>A0A9P8LDZ6</accession>
<dbReference type="EMBL" id="JAGHQM010000299">
    <property type="protein sequence ID" value="KAH0562737.1"/>
    <property type="molecule type" value="Genomic_DNA"/>
</dbReference>
<keyword evidence="1" id="KW-1133">Transmembrane helix</keyword>
<organism evidence="2 3">
    <name type="scientific">Trichoglossum hirsutum</name>
    <dbReference type="NCBI Taxonomy" id="265104"/>
    <lineage>
        <taxon>Eukaryota</taxon>
        <taxon>Fungi</taxon>
        <taxon>Dikarya</taxon>
        <taxon>Ascomycota</taxon>
        <taxon>Pezizomycotina</taxon>
        <taxon>Geoglossomycetes</taxon>
        <taxon>Geoglossales</taxon>
        <taxon>Geoglossaceae</taxon>
        <taxon>Trichoglossum</taxon>
    </lineage>
</organism>
<dbReference type="Proteomes" id="UP000750711">
    <property type="component" value="Unassembled WGS sequence"/>
</dbReference>
<evidence type="ECO:0000313" key="2">
    <source>
        <dbReference type="EMBL" id="KAH0562737.1"/>
    </source>
</evidence>
<keyword evidence="1" id="KW-0472">Membrane</keyword>
<reference evidence="2" key="1">
    <citation type="submission" date="2021-03" db="EMBL/GenBank/DDBJ databases">
        <title>Comparative genomics and phylogenomic investigation of the class Geoglossomycetes provide insights into ecological specialization and systematics.</title>
        <authorList>
            <person name="Melie T."/>
            <person name="Pirro S."/>
            <person name="Miller A.N."/>
            <person name="Quandt A."/>
        </authorList>
    </citation>
    <scope>NUCLEOTIDE SEQUENCE</scope>
    <source>
        <strain evidence="2">CAQ_001_2017</strain>
    </source>
</reference>
<feature type="transmembrane region" description="Helical" evidence="1">
    <location>
        <begin position="258"/>
        <end position="279"/>
    </location>
</feature>
<feature type="transmembrane region" description="Helical" evidence="1">
    <location>
        <begin position="205"/>
        <end position="229"/>
    </location>
</feature>
<dbReference type="AlphaFoldDB" id="A0A9P8LDZ6"/>
<protein>
    <submittedName>
        <fullName evidence="2">Uncharacterized protein</fullName>
    </submittedName>
</protein>
<gene>
    <name evidence="2" type="ORF">GP486_002600</name>
</gene>
<keyword evidence="3" id="KW-1185">Reference proteome</keyword>
<evidence type="ECO:0000256" key="1">
    <source>
        <dbReference type="SAM" id="Phobius"/>
    </source>
</evidence>
<name>A0A9P8LDZ6_9PEZI</name>
<feature type="transmembrane region" description="Helical" evidence="1">
    <location>
        <begin position="31"/>
        <end position="52"/>
    </location>
</feature>
<feature type="transmembrane region" description="Helical" evidence="1">
    <location>
        <begin position="72"/>
        <end position="92"/>
    </location>
</feature>